<dbReference type="OrthoDB" id="3055278at2759"/>
<dbReference type="AlphaFoldDB" id="A0A4S8KXY6"/>
<dbReference type="EMBL" id="ML179868">
    <property type="protein sequence ID" value="THU80800.1"/>
    <property type="molecule type" value="Genomic_DNA"/>
</dbReference>
<organism evidence="1 2">
    <name type="scientific">Dendrothele bispora (strain CBS 962.96)</name>
    <dbReference type="NCBI Taxonomy" id="1314807"/>
    <lineage>
        <taxon>Eukaryota</taxon>
        <taxon>Fungi</taxon>
        <taxon>Dikarya</taxon>
        <taxon>Basidiomycota</taxon>
        <taxon>Agaricomycotina</taxon>
        <taxon>Agaricomycetes</taxon>
        <taxon>Agaricomycetidae</taxon>
        <taxon>Agaricales</taxon>
        <taxon>Agaricales incertae sedis</taxon>
        <taxon>Dendrothele</taxon>
    </lineage>
</organism>
<accession>A0A4S8KXY6</accession>
<keyword evidence="2" id="KW-1185">Reference proteome</keyword>
<reference evidence="1 2" key="1">
    <citation type="journal article" date="2019" name="Nat. Ecol. Evol.">
        <title>Megaphylogeny resolves global patterns of mushroom evolution.</title>
        <authorList>
            <person name="Varga T."/>
            <person name="Krizsan K."/>
            <person name="Foldi C."/>
            <person name="Dima B."/>
            <person name="Sanchez-Garcia M."/>
            <person name="Sanchez-Ramirez S."/>
            <person name="Szollosi G.J."/>
            <person name="Szarkandi J.G."/>
            <person name="Papp V."/>
            <person name="Albert L."/>
            <person name="Andreopoulos W."/>
            <person name="Angelini C."/>
            <person name="Antonin V."/>
            <person name="Barry K.W."/>
            <person name="Bougher N.L."/>
            <person name="Buchanan P."/>
            <person name="Buyck B."/>
            <person name="Bense V."/>
            <person name="Catcheside P."/>
            <person name="Chovatia M."/>
            <person name="Cooper J."/>
            <person name="Damon W."/>
            <person name="Desjardin D."/>
            <person name="Finy P."/>
            <person name="Geml J."/>
            <person name="Haridas S."/>
            <person name="Hughes K."/>
            <person name="Justo A."/>
            <person name="Karasinski D."/>
            <person name="Kautmanova I."/>
            <person name="Kiss B."/>
            <person name="Kocsube S."/>
            <person name="Kotiranta H."/>
            <person name="LaButti K.M."/>
            <person name="Lechner B.E."/>
            <person name="Liimatainen K."/>
            <person name="Lipzen A."/>
            <person name="Lukacs Z."/>
            <person name="Mihaltcheva S."/>
            <person name="Morgado L.N."/>
            <person name="Niskanen T."/>
            <person name="Noordeloos M.E."/>
            <person name="Ohm R.A."/>
            <person name="Ortiz-Santana B."/>
            <person name="Ovrebo C."/>
            <person name="Racz N."/>
            <person name="Riley R."/>
            <person name="Savchenko A."/>
            <person name="Shiryaev A."/>
            <person name="Soop K."/>
            <person name="Spirin V."/>
            <person name="Szebenyi C."/>
            <person name="Tomsovsky M."/>
            <person name="Tulloss R.E."/>
            <person name="Uehling J."/>
            <person name="Grigoriev I.V."/>
            <person name="Vagvolgyi C."/>
            <person name="Papp T."/>
            <person name="Martin F.M."/>
            <person name="Miettinen O."/>
            <person name="Hibbett D.S."/>
            <person name="Nagy L.G."/>
        </authorList>
    </citation>
    <scope>NUCLEOTIDE SEQUENCE [LARGE SCALE GENOMIC DNA]</scope>
    <source>
        <strain evidence="1 2">CBS 962.96</strain>
    </source>
</reference>
<proteinExistence type="predicted"/>
<evidence type="ECO:0000313" key="1">
    <source>
        <dbReference type="EMBL" id="THU80800.1"/>
    </source>
</evidence>
<dbReference type="Proteomes" id="UP000297245">
    <property type="component" value="Unassembled WGS sequence"/>
</dbReference>
<gene>
    <name evidence="1" type="ORF">K435DRAFT_873987</name>
</gene>
<protein>
    <submittedName>
        <fullName evidence="1">Uncharacterized protein</fullName>
    </submittedName>
</protein>
<name>A0A4S8KXY6_DENBC</name>
<evidence type="ECO:0000313" key="2">
    <source>
        <dbReference type="Proteomes" id="UP000297245"/>
    </source>
</evidence>
<sequence length="104" mass="11650">MGFVLHALPSSLFQDRSTLPCIPGLLHLSLRVDHSKPRTAPFAPETLDDMVRSRWIPDAAFSSQIGIACLRSIKLIGDERAAKEPLVYKSLMELEKFGLRVEVF</sequence>